<dbReference type="Proteomes" id="UP000541421">
    <property type="component" value="Unassembled WGS sequence"/>
</dbReference>
<evidence type="ECO:0000259" key="2">
    <source>
        <dbReference type="Pfam" id="PF00156"/>
    </source>
</evidence>
<dbReference type="Pfam" id="PF00156">
    <property type="entry name" value="Pribosyltran"/>
    <property type="match status" value="1"/>
</dbReference>
<organism evidence="3 4">
    <name type="scientific">Pelistega europaea</name>
    <dbReference type="NCBI Taxonomy" id="106147"/>
    <lineage>
        <taxon>Bacteria</taxon>
        <taxon>Pseudomonadati</taxon>
        <taxon>Pseudomonadota</taxon>
        <taxon>Betaproteobacteria</taxon>
        <taxon>Burkholderiales</taxon>
        <taxon>Alcaligenaceae</taxon>
        <taxon>Pelistega</taxon>
    </lineage>
</organism>
<comment type="similarity">
    <text evidence="1">Belongs to the ComF/GntX family.</text>
</comment>
<dbReference type="CDD" id="cd06223">
    <property type="entry name" value="PRTases_typeI"/>
    <property type="match status" value="1"/>
</dbReference>
<gene>
    <name evidence="3" type="ORF">HKX40_01225</name>
</gene>
<evidence type="ECO:0000313" key="3">
    <source>
        <dbReference type="EMBL" id="NOL48762.1"/>
    </source>
</evidence>
<proteinExistence type="inferred from homology"/>
<evidence type="ECO:0000313" key="4">
    <source>
        <dbReference type="Proteomes" id="UP000541421"/>
    </source>
</evidence>
<name>A0A7Y4P384_9BURK</name>
<protein>
    <submittedName>
        <fullName evidence="3">ComF family protein</fullName>
    </submittedName>
</protein>
<dbReference type="InterPro" id="IPR029057">
    <property type="entry name" value="PRTase-like"/>
</dbReference>
<dbReference type="Gene3D" id="3.40.50.2020">
    <property type="match status" value="1"/>
</dbReference>
<evidence type="ECO:0000256" key="1">
    <source>
        <dbReference type="ARBA" id="ARBA00008007"/>
    </source>
</evidence>
<accession>A0A7Y4P384</accession>
<reference evidence="3 4" key="1">
    <citation type="submission" date="2020-05" db="EMBL/GenBank/DDBJ databases">
        <authorList>
            <person name="Niu N."/>
        </authorList>
    </citation>
    <scope>NUCLEOTIDE SEQUENCE [LARGE SCALE GENOMIC DNA]</scope>
    <source>
        <strain evidence="3 4">LMG10982</strain>
    </source>
</reference>
<dbReference type="PANTHER" id="PTHR47505">
    <property type="entry name" value="DNA UTILIZATION PROTEIN YHGH"/>
    <property type="match status" value="1"/>
</dbReference>
<dbReference type="SUPFAM" id="SSF53271">
    <property type="entry name" value="PRTase-like"/>
    <property type="match status" value="1"/>
</dbReference>
<keyword evidence="4" id="KW-1185">Reference proteome</keyword>
<dbReference type="InterPro" id="IPR000836">
    <property type="entry name" value="PRTase_dom"/>
</dbReference>
<dbReference type="InterPro" id="IPR051910">
    <property type="entry name" value="ComF/GntX_DNA_util-trans"/>
</dbReference>
<dbReference type="AlphaFoldDB" id="A0A7Y4P384"/>
<sequence length="233" mass="26430">MRLFTSLLTSQCPLCHSEASIGRFCPTCQEDILSSRFYAHRCPHCQLALSENQHCPNCYEHRLILSHIYTAFDYIPPLDSLVLQFKNAQQPHLARPFAHLLYEQLRQKQQLPSKDAILIPIPSRTASLHKRGFNPATLFAKHLARMLHCPLNLSVLRCHDSQQMQKTLSRQNRFLHSSQLYYCAYRLDVPHVILVDDILTTGSTMDSAARALIAAGVRQVDAMVIARTASPLA</sequence>
<dbReference type="RefSeq" id="WP_171587742.1">
    <property type="nucleotide sequence ID" value="NZ_JABGBO010000001.1"/>
</dbReference>
<feature type="domain" description="Phosphoribosyltransferase" evidence="2">
    <location>
        <begin position="138"/>
        <end position="228"/>
    </location>
</feature>
<dbReference type="PANTHER" id="PTHR47505:SF1">
    <property type="entry name" value="DNA UTILIZATION PROTEIN YHGH"/>
    <property type="match status" value="1"/>
</dbReference>
<comment type="caution">
    <text evidence="3">The sequence shown here is derived from an EMBL/GenBank/DDBJ whole genome shotgun (WGS) entry which is preliminary data.</text>
</comment>
<dbReference type="EMBL" id="JABGBO010000001">
    <property type="protein sequence ID" value="NOL48762.1"/>
    <property type="molecule type" value="Genomic_DNA"/>
</dbReference>